<protein>
    <submittedName>
        <fullName evidence="2">Uncharacterized protein</fullName>
    </submittedName>
</protein>
<evidence type="ECO:0000256" key="1">
    <source>
        <dbReference type="SAM" id="MobiDB-lite"/>
    </source>
</evidence>
<reference evidence="3" key="1">
    <citation type="submission" date="2014-04" db="EMBL/GenBank/DDBJ databases">
        <title>Evolutionary Origins and Diversification of the Mycorrhizal Mutualists.</title>
        <authorList>
            <consortium name="DOE Joint Genome Institute"/>
            <consortium name="Mycorrhizal Genomics Consortium"/>
            <person name="Kohler A."/>
            <person name="Kuo A."/>
            <person name="Nagy L.G."/>
            <person name="Floudas D."/>
            <person name="Copeland A."/>
            <person name="Barry K.W."/>
            <person name="Cichocki N."/>
            <person name="Veneault-Fourrey C."/>
            <person name="LaButti K."/>
            <person name="Lindquist E.A."/>
            <person name="Lipzen A."/>
            <person name="Lundell T."/>
            <person name="Morin E."/>
            <person name="Murat C."/>
            <person name="Riley R."/>
            <person name="Ohm R."/>
            <person name="Sun H."/>
            <person name="Tunlid A."/>
            <person name="Henrissat B."/>
            <person name="Grigoriev I.V."/>
            <person name="Hibbett D.S."/>
            <person name="Martin F."/>
        </authorList>
    </citation>
    <scope>NUCLEOTIDE SEQUENCE [LARGE SCALE GENOMIC DNA]</scope>
    <source>
        <strain evidence="3">FD-334 SS-4</strain>
    </source>
</reference>
<accession>A0A0D2NS49</accession>
<keyword evidence="3" id="KW-1185">Reference proteome</keyword>
<evidence type="ECO:0000313" key="2">
    <source>
        <dbReference type="EMBL" id="KJA21629.1"/>
    </source>
</evidence>
<sequence>MAASCPGRATHPRSRRQGAVKLSSSACGNHPTPTRMRPDACTHPRRTSPAGPAARHPGRMRVRTR</sequence>
<dbReference type="AlphaFoldDB" id="A0A0D2NS49"/>
<name>A0A0D2NS49_HYPSF</name>
<dbReference type="Proteomes" id="UP000054270">
    <property type="component" value="Unassembled WGS sequence"/>
</dbReference>
<feature type="compositionally biased region" description="Basic residues" evidence="1">
    <location>
        <begin position="56"/>
        <end position="65"/>
    </location>
</feature>
<evidence type="ECO:0000313" key="3">
    <source>
        <dbReference type="Proteomes" id="UP000054270"/>
    </source>
</evidence>
<gene>
    <name evidence="2" type="ORF">HYPSUDRAFT_41747</name>
</gene>
<feature type="region of interest" description="Disordered" evidence="1">
    <location>
        <begin position="1"/>
        <end position="65"/>
    </location>
</feature>
<dbReference type="EMBL" id="KN817556">
    <property type="protein sequence ID" value="KJA21629.1"/>
    <property type="molecule type" value="Genomic_DNA"/>
</dbReference>
<organism evidence="2 3">
    <name type="scientific">Hypholoma sublateritium (strain FD-334 SS-4)</name>
    <dbReference type="NCBI Taxonomy" id="945553"/>
    <lineage>
        <taxon>Eukaryota</taxon>
        <taxon>Fungi</taxon>
        <taxon>Dikarya</taxon>
        <taxon>Basidiomycota</taxon>
        <taxon>Agaricomycotina</taxon>
        <taxon>Agaricomycetes</taxon>
        <taxon>Agaricomycetidae</taxon>
        <taxon>Agaricales</taxon>
        <taxon>Agaricineae</taxon>
        <taxon>Strophariaceae</taxon>
        <taxon>Hypholoma</taxon>
    </lineage>
</organism>
<proteinExistence type="predicted"/>